<dbReference type="Pfam" id="PF00583">
    <property type="entry name" value="Acetyltransf_1"/>
    <property type="match status" value="1"/>
</dbReference>
<dbReference type="CDD" id="cd00090">
    <property type="entry name" value="HTH_ARSR"/>
    <property type="match status" value="1"/>
</dbReference>
<dbReference type="InterPro" id="IPR036388">
    <property type="entry name" value="WH-like_DNA-bd_sf"/>
</dbReference>
<reference evidence="3 4" key="1">
    <citation type="submission" date="2016-06" db="EMBL/GenBank/DDBJ databases">
        <title>Revisiting the taxonomy of the Elizabethkingia Genus based on Whole-Genome Sequencing, Optical Mapping, and MALDI-TOF.</title>
        <authorList>
            <person name="Nicholson A.C."/>
        </authorList>
    </citation>
    <scope>NUCLEOTIDE SEQUENCE [LARGE SCALE GENOMIC DNA]</scope>
    <source>
        <strain evidence="3 4">G4070</strain>
    </source>
</reference>
<evidence type="ECO:0000256" key="1">
    <source>
        <dbReference type="ARBA" id="ARBA00022679"/>
    </source>
</evidence>
<dbReference type="InterPro" id="IPR000182">
    <property type="entry name" value="GNAT_dom"/>
</dbReference>
<feature type="domain" description="N-acetyltransferase" evidence="2">
    <location>
        <begin position="175"/>
        <end position="316"/>
    </location>
</feature>
<keyword evidence="1" id="KW-0808">Transferase</keyword>
<dbReference type="RefSeq" id="WP_078770941.1">
    <property type="nucleotide sequence ID" value="NZ_CBCSBR010000020.1"/>
</dbReference>
<evidence type="ECO:0000259" key="2">
    <source>
        <dbReference type="PROSITE" id="PS51186"/>
    </source>
</evidence>
<dbReference type="PANTHER" id="PTHR13947">
    <property type="entry name" value="GNAT FAMILY N-ACETYLTRANSFERASE"/>
    <property type="match status" value="1"/>
</dbReference>
<dbReference type="InterPro" id="IPR036390">
    <property type="entry name" value="WH_DNA-bd_sf"/>
</dbReference>
<dbReference type="AlphaFoldDB" id="A0A1T3MUA7"/>
<dbReference type="InterPro" id="IPR011991">
    <property type="entry name" value="ArsR-like_HTH"/>
</dbReference>
<accession>A0A1T3MUA7</accession>
<dbReference type="EMBL" id="MAHX01000005">
    <property type="protein sequence ID" value="OPC68167.1"/>
    <property type="molecule type" value="Genomic_DNA"/>
</dbReference>
<dbReference type="Gene3D" id="3.40.630.30">
    <property type="match status" value="1"/>
</dbReference>
<dbReference type="GO" id="GO:0003700">
    <property type="term" value="F:DNA-binding transcription factor activity"/>
    <property type="evidence" value="ECO:0007669"/>
    <property type="project" value="InterPro"/>
</dbReference>
<dbReference type="CDD" id="cd04301">
    <property type="entry name" value="NAT_SF"/>
    <property type="match status" value="1"/>
</dbReference>
<sequence length="323" mass="37002">MKIFEKTGKMALGSRLRLLTARMADDADKIYEIYKNDFSAKWLPAFYTLVEEGPLTITEIAEYIGHSQPSATKTIKEMIKAGLCENLKTEDKRRNLVGLTNKGRSLSSQLQDQYRDIDAAVENMINEANYNLWEAVKEWEYLLEKRTLLQRVLDQKKAREAKDVQVVPYEKKYKKVFRALNEEWISNYFVMEEADYKALDNPEEYILDKGGRIFVALYKGEPVGVCALIKMFDDEYDYEMAKMAVSPKAQGKHIGLLLGKAIINAARKAGAKNLYLESNTILKPAITLYEKLGFKRIVGRPSPYERANIQMALDLVNIPESQD</sequence>
<dbReference type="SUPFAM" id="SSF55729">
    <property type="entry name" value="Acyl-CoA N-acyltransferases (Nat)"/>
    <property type="match status" value="1"/>
</dbReference>
<dbReference type="Proteomes" id="UP000190813">
    <property type="component" value="Unassembled WGS sequence"/>
</dbReference>
<dbReference type="GO" id="GO:0008080">
    <property type="term" value="F:N-acetyltransferase activity"/>
    <property type="evidence" value="ECO:0007669"/>
    <property type="project" value="InterPro"/>
</dbReference>
<proteinExistence type="predicted"/>
<organism evidence="3 4">
    <name type="scientific">Elizabethkingia occulta</name>
    <dbReference type="NCBI Taxonomy" id="1867263"/>
    <lineage>
        <taxon>Bacteria</taxon>
        <taxon>Pseudomonadati</taxon>
        <taxon>Bacteroidota</taxon>
        <taxon>Flavobacteriia</taxon>
        <taxon>Flavobacteriales</taxon>
        <taxon>Weeksellaceae</taxon>
        <taxon>Elizabethkingia</taxon>
    </lineage>
</organism>
<evidence type="ECO:0000313" key="4">
    <source>
        <dbReference type="Proteomes" id="UP000190813"/>
    </source>
</evidence>
<dbReference type="SUPFAM" id="SSF46785">
    <property type="entry name" value="Winged helix' DNA-binding domain"/>
    <property type="match status" value="1"/>
</dbReference>
<dbReference type="InterPro" id="IPR000835">
    <property type="entry name" value="HTH_MarR-typ"/>
</dbReference>
<dbReference type="Pfam" id="PF01047">
    <property type="entry name" value="MarR"/>
    <property type="match status" value="1"/>
</dbReference>
<keyword evidence="4" id="KW-1185">Reference proteome</keyword>
<dbReference type="InterPro" id="IPR016181">
    <property type="entry name" value="Acyl_CoA_acyltransferase"/>
</dbReference>
<protein>
    <submittedName>
        <fullName evidence="3">MarR family transcriptional regulator</fullName>
    </submittedName>
</protein>
<gene>
    <name evidence="3" type="ORF">BAZ10_13365</name>
</gene>
<evidence type="ECO:0000313" key="3">
    <source>
        <dbReference type="EMBL" id="OPC68167.1"/>
    </source>
</evidence>
<dbReference type="Gene3D" id="1.10.10.10">
    <property type="entry name" value="Winged helix-like DNA-binding domain superfamily/Winged helix DNA-binding domain"/>
    <property type="match status" value="1"/>
</dbReference>
<dbReference type="SMART" id="SM00347">
    <property type="entry name" value="HTH_MARR"/>
    <property type="match status" value="1"/>
</dbReference>
<dbReference type="PROSITE" id="PS51186">
    <property type="entry name" value="GNAT"/>
    <property type="match status" value="1"/>
</dbReference>
<comment type="caution">
    <text evidence="3">The sequence shown here is derived from an EMBL/GenBank/DDBJ whole genome shotgun (WGS) entry which is preliminary data.</text>
</comment>
<dbReference type="PANTHER" id="PTHR13947:SF37">
    <property type="entry name" value="LD18367P"/>
    <property type="match status" value="1"/>
</dbReference>
<name>A0A1T3MUA7_9FLAO</name>
<dbReference type="InterPro" id="IPR050769">
    <property type="entry name" value="NAT_camello-type"/>
</dbReference>